<dbReference type="EMBL" id="JAKKPZ010000401">
    <property type="protein sequence ID" value="KAI1695469.1"/>
    <property type="molecule type" value="Genomic_DNA"/>
</dbReference>
<organism evidence="2 3">
    <name type="scientific">Ditylenchus destructor</name>
    <dbReference type="NCBI Taxonomy" id="166010"/>
    <lineage>
        <taxon>Eukaryota</taxon>
        <taxon>Metazoa</taxon>
        <taxon>Ecdysozoa</taxon>
        <taxon>Nematoda</taxon>
        <taxon>Chromadorea</taxon>
        <taxon>Rhabditida</taxon>
        <taxon>Tylenchina</taxon>
        <taxon>Tylenchomorpha</taxon>
        <taxon>Sphaerularioidea</taxon>
        <taxon>Anguinidae</taxon>
        <taxon>Anguininae</taxon>
        <taxon>Ditylenchus</taxon>
    </lineage>
</organism>
<dbReference type="Proteomes" id="UP001201812">
    <property type="component" value="Unassembled WGS sequence"/>
</dbReference>
<reference evidence="2" key="1">
    <citation type="submission" date="2022-01" db="EMBL/GenBank/DDBJ databases">
        <title>Genome Sequence Resource for Two Populations of Ditylenchus destructor, the Migratory Endoparasitic Phytonematode.</title>
        <authorList>
            <person name="Zhang H."/>
            <person name="Lin R."/>
            <person name="Xie B."/>
        </authorList>
    </citation>
    <scope>NUCLEOTIDE SEQUENCE</scope>
    <source>
        <strain evidence="2">BazhouSP</strain>
    </source>
</reference>
<evidence type="ECO:0000313" key="3">
    <source>
        <dbReference type="Proteomes" id="UP001201812"/>
    </source>
</evidence>
<accession>A0AAD4MK81</accession>
<sequence length="128" mass="14472">MTAKVCLITFFILVVHNFGSSHGFTLSLSVVNGYRTVPDIKYREVNADSFEPDTDRFTDYQNAMTGNLTAMRIVVGRQLKVSVSYLFYRDSENKLMQVTNDKVLSSALKLDNLVIYACKYSNTDCFAV</sequence>
<keyword evidence="3" id="KW-1185">Reference proteome</keyword>
<feature type="signal peptide" evidence="1">
    <location>
        <begin position="1"/>
        <end position="23"/>
    </location>
</feature>
<dbReference type="AlphaFoldDB" id="A0AAD4MK81"/>
<gene>
    <name evidence="2" type="ORF">DdX_19568</name>
</gene>
<name>A0AAD4MK81_9BILA</name>
<comment type="caution">
    <text evidence="2">The sequence shown here is derived from an EMBL/GenBank/DDBJ whole genome shotgun (WGS) entry which is preliminary data.</text>
</comment>
<evidence type="ECO:0000313" key="2">
    <source>
        <dbReference type="EMBL" id="KAI1695469.1"/>
    </source>
</evidence>
<proteinExistence type="predicted"/>
<feature type="chain" id="PRO_5041914391" evidence="1">
    <location>
        <begin position="24"/>
        <end position="128"/>
    </location>
</feature>
<keyword evidence="1" id="KW-0732">Signal</keyword>
<evidence type="ECO:0000256" key="1">
    <source>
        <dbReference type="SAM" id="SignalP"/>
    </source>
</evidence>
<protein>
    <submittedName>
        <fullName evidence="2">Uncharacterized protein</fullName>
    </submittedName>
</protein>